<keyword evidence="2 6" id="KW-0963">Cytoplasm</keyword>
<evidence type="ECO:0000256" key="3">
    <source>
        <dbReference type="ARBA" id="ARBA00022603"/>
    </source>
</evidence>
<dbReference type="PIRSF" id="PIRSF000401">
    <property type="entry name" value="RPL11_MTase"/>
    <property type="match status" value="1"/>
</dbReference>
<evidence type="ECO:0000256" key="1">
    <source>
        <dbReference type="ARBA" id="ARBA00009741"/>
    </source>
</evidence>
<protein>
    <recommendedName>
        <fullName evidence="6">Ribosomal protein L11 methyltransferase</fullName>
        <shortName evidence="6">L11 Mtase</shortName>
        <ecNumber evidence="6">2.1.1.-</ecNumber>
    </recommendedName>
</protein>
<keyword evidence="3 6" id="KW-0489">Methyltransferase</keyword>
<comment type="subcellular location">
    <subcellularLocation>
        <location evidence="6">Cytoplasm</location>
    </subcellularLocation>
</comment>
<dbReference type="PANTHER" id="PTHR43648">
    <property type="entry name" value="ELECTRON TRANSFER FLAVOPROTEIN BETA SUBUNIT LYSINE METHYLTRANSFERASE"/>
    <property type="match status" value="1"/>
</dbReference>
<reference evidence="7 8" key="1">
    <citation type="submission" date="2016-04" db="EMBL/GenBank/DDBJ databases">
        <title>Complete genome sequence of Dokdonella koreensis DS-123T.</title>
        <authorList>
            <person name="Kim J.F."/>
            <person name="Lee H."/>
            <person name="Kwak M.-J."/>
        </authorList>
    </citation>
    <scope>NUCLEOTIDE SEQUENCE [LARGE SCALE GENOMIC DNA]</scope>
    <source>
        <strain evidence="7 8">DS-123</strain>
    </source>
</reference>
<feature type="binding site" evidence="6">
    <location>
        <position position="151"/>
    </location>
    <ligand>
        <name>S-adenosyl-L-methionine</name>
        <dbReference type="ChEBI" id="CHEBI:59789"/>
    </ligand>
</feature>
<dbReference type="STRING" id="1300342.I596_403"/>
<keyword evidence="4 6" id="KW-0808">Transferase</keyword>
<evidence type="ECO:0000256" key="4">
    <source>
        <dbReference type="ARBA" id="ARBA00022679"/>
    </source>
</evidence>
<dbReference type="SUPFAM" id="SSF53335">
    <property type="entry name" value="S-adenosyl-L-methionine-dependent methyltransferases"/>
    <property type="match status" value="1"/>
</dbReference>
<dbReference type="AlphaFoldDB" id="A0A161HIX3"/>
<dbReference type="EMBL" id="CP015249">
    <property type="protein sequence ID" value="ANB16440.1"/>
    <property type="molecule type" value="Genomic_DNA"/>
</dbReference>
<dbReference type="PANTHER" id="PTHR43648:SF1">
    <property type="entry name" value="ELECTRON TRANSFER FLAVOPROTEIN BETA SUBUNIT LYSINE METHYLTRANSFERASE"/>
    <property type="match status" value="1"/>
</dbReference>
<dbReference type="OrthoDB" id="9785995at2"/>
<dbReference type="Proteomes" id="UP000076830">
    <property type="component" value="Chromosome"/>
</dbReference>
<keyword evidence="7" id="KW-0687">Ribonucleoprotein</keyword>
<proteinExistence type="inferred from homology"/>
<dbReference type="HAMAP" id="MF_00735">
    <property type="entry name" value="Methyltr_PrmA"/>
    <property type="match status" value="1"/>
</dbReference>
<accession>A0A161HIX3</accession>
<dbReference type="EC" id="2.1.1.-" evidence="6"/>
<dbReference type="InterPro" id="IPR004498">
    <property type="entry name" value="Ribosomal_PrmA_MeTrfase"/>
</dbReference>
<dbReference type="RefSeq" id="WP_067643363.1">
    <property type="nucleotide sequence ID" value="NZ_CP015249.1"/>
</dbReference>
<evidence type="ECO:0000256" key="6">
    <source>
        <dbReference type="HAMAP-Rule" id="MF_00735"/>
    </source>
</evidence>
<dbReference type="Gene3D" id="3.40.50.150">
    <property type="entry name" value="Vaccinia Virus protein VP39"/>
    <property type="match status" value="1"/>
</dbReference>
<dbReference type="Pfam" id="PF06325">
    <property type="entry name" value="PrmA"/>
    <property type="match status" value="1"/>
</dbReference>
<feature type="binding site" evidence="6">
    <location>
        <position position="172"/>
    </location>
    <ligand>
        <name>S-adenosyl-L-methionine</name>
        <dbReference type="ChEBI" id="CHEBI:59789"/>
    </ligand>
</feature>
<evidence type="ECO:0000256" key="2">
    <source>
        <dbReference type="ARBA" id="ARBA00022490"/>
    </source>
</evidence>
<dbReference type="InterPro" id="IPR029063">
    <property type="entry name" value="SAM-dependent_MTases_sf"/>
</dbReference>
<keyword evidence="5 6" id="KW-0949">S-adenosyl-L-methionine</keyword>
<dbReference type="InterPro" id="IPR050078">
    <property type="entry name" value="Ribosomal_L11_MeTrfase_PrmA"/>
</dbReference>
<sequence>MSWLELILTVHLADQPAVEAALEDVGALAITLRDADAETPDEQAIFEPGVGETPLWTTIELSALFDAAADRSGLLHVLGELLPQLAPDQVAFREVADQDWTRVWMDQFKPMPFGRRLWIYPWNIEPPADPALAIVRLDPGLAFGTGTHPTTALCLEWLDAQDLAGRRVIDFGCGSGVLAIAALKLGAAHVAGIDNDPQAITASRDNAERNGVAADLDLYLPEAFDDRPAEVFVANILAGPLAELAPRFAACVVPGGVLALSGILHGQHEDLLTRYGEWFEDLAVAVREDWVRISGRRR</sequence>
<dbReference type="NCBIfam" id="TIGR00406">
    <property type="entry name" value="prmA"/>
    <property type="match status" value="1"/>
</dbReference>
<keyword evidence="7" id="KW-0689">Ribosomal protein</keyword>
<dbReference type="GO" id="GO:0005840">
    <property type="term" value="C:ribosome"/>
    <property type="evidence" value="ECO:0007669"/>
    <property type="project" value="UniProtKB-KW"/>
</dbReference>
<dbReference type="GO" id="GO:0032259">
    <property type="term" value="P:methylation"/>
    <property type="evidence" value="ECO:0007669"/>
    <property type="project" value="UniProtKB-KW"/>
</dbReference>
<feature type="binding site" evidence="6">
    <location>
        <position position="194"/>
    </location>
    <ligand>
        <name>S-adenosyl-L-methionine</name>
        <dbReference type="ChEBI" id="CHEBI:59789"/>
    </ligand>
</feature>
<organism evidence="7 8">
    <name type="scientific">Dokdonella koreensis DS-123</name>
    <dbReference type="NCBI Taxonomy" id="1300342"/>
    <lineage>
        <taxon>Bacteria</taxon>
        <taxon>Pseudomonadati</taxon>
        <taxon>Pseudomonadota</taxon>
        <taxon>Gammaproteobacteria</taxon>
        <taxon>Lysobacterales</taxon>
        <taxon>Rhodanobacteraceae</taxon>
        <taxon>Dokdonella</taxon>
    </lineage>
</organism>
<dbReference type="GO" id="GO:0016279">
    <property type="term" value="F:protein-lysine N-methyltransferase activity"/>
    <property type="evidence" value="ECO:0007669"/>
    <property type="project" value="TreeGrafter"/>
</dbReference>
<comment type="similarity">
    <text evidence="1 6">Belongs to the methyltransferase superfamily. PrmA family.</text>
</comment>
<evidence type="ECO:0000313" key="7">
    <source>
        <dbReference type="EMBL" id="ANB16440.1"/>
    </source>
</evidence>
<dbReference type="KEGG" id="dko:I596_403"/>
<gene>
    <name evidence="6" type="primary">prmA</name>
    <name evidence="7" type="ORF">I596_403</name>
</gene>
<keyword evidence="8" id="KW-1185">Reference proteome</keyword>
<feature type="binding site" evidence="6">
    <location>
        <position position="235"/>
    </location>
    <ligand>
        <name>S-adenosyl-L-methionine</name>
        <dbReference type="ChEBI" id="CHEBI:59789"/>
    </ligand>
</feature>
<name>A0A161HIX3_9GAMM</name>
<evidence type="ECO:0000313" key="8">
    <source>
        <dbReference type="Proteomes" id="UP000076830"/>
    </source>
</evidence>
<comment type="function">
    <text evidence="6">Methylates ribosomal protein L11.</text>
</comment>
<dbReference type="CDD" id="cd02440">
    <property type="entry name" value="AdoMet_MTases"/>
    <property type="match status" value="1"/>
</dbReference>
<dbReference type="GO" id="GO:0005829">
    <property type="term" value="C:cytosol"/>
    <property type="evidence" value="ECO:0007669"/>
    <property type="project" value="TreeGrafter"/>
</dbReference>
<comment type="catalytic activity">
    <reaction evidence="6">
        <text>L-lysyl-[protein] + 3 S-adenosyl-L-methionine = N(6),N(6),N(6)-trimethyl-L-lysyl-[protein] + 3 S-adenosyl-L-homocysteine + 3 H(+)</text>
        <dbReference type="Rhea" id="RHEA:54192"/>
        <dbReference type="Rhea" id="RHEA-COMP:9752"/>
        <dbReference type="Rhea" id="RHEA-COMP:13826"/>
        <dbReference type="ChEBI" id="CHEBI:15378"/>
        <dbReference type="ChEBI" id="CHEBI:29969"/>
        <dbReference type="ChEBI" id="CHEBI:57856"/>
        <dbReference type="ChEBI" id="CHEBI:59789"/>
        <dbReference type="ChEBI" id="CHEBI:61961"/>
    </reaction>
</comment>
<dbReference type="PATRIC" id="fig|1300342.3.peg.391"/>
<evidence type="ECO:0000256" key="5">
    <source>
        <dbReference type="ARBA" id="ARBA00022691"/>
    </source>
</evidence>